<proteinExistence type="predicted"/>
<protein>
    <submittedName>
        <fullName evidence="1">Uncharacterized protein</fullName>
    </submittedName>
</protein>
<dbReference type="EMBL" id="JBBPFD010000200">
    <property type="protein sequence ID" value="KAK7879788.1"/>
    <property type="molecule type" value="Genomic_DNA"/>
</dbReference>
<organism evidence="1 2">
    <name type="scientific">Mugilogobius chulae</name>
    <name type="common">yellowstripe goby</name>
    <dbReference type="NCBI Taxonomy" id="88201"/>
    <lineage>
        <taxon>Eukaryota</taxon>
        <taxon>Metazoa</taxon>
        <taxon>Chordata</taxon>
        <taxon>Craniata</taxon>
        <taxon>Vertebrata</taxon>
        <taxon>Euteleostomi</taxon>
        <taxon>Actinopterygii</taxon>
        <taxon>Neopterygii</taxon>
        <taxon>Teleostei</taxon>
        <taxon>Neoteleostei</taxon>
        <taxon>Acanthomorphata</taxon>
        <taxon>Gobiaria</taxon>
        <taxon>Gobiiformes</taxon>
        <taxon>Gobioidei</taxon>
        <taxon>Gobiidae</taxon>
        <taxon>Gobionellinae</taxon>
        <taxon>Mugilogobius</taxon>
    </lineage>
</organism>
<gene>
    <name evidence="1" type="ORF">WMY93_033542</name>
</gene>
<evidence type="ECO:0000313" key="2">
    <source>
        <dbReference type="Proteomes" id="UP001460270"/>
    </source>
</evidence>
<name>A0AAW0MHW4_9GOBI</name>
<dbReference type="Proteomes" id="UP001460270">
    <property type="component" value="Unassembled WGS sequence"/>
</dbReference>
<reference evidence="2" key="1">
    <citation type="submission" date="2024-04" db="EMBL/GenBank/DDBJ databases">
        <title>Salinicola lusitanus LLJ914,a marine bacterium isolated from the Okinawa Trough.</title>
        <authorList>
            <person name="Li J."/>
        </authorList>
    </citation>
    <scope>NUCLEOTIDE SEQUENCE [LARGE SCALE GENOMIC DNA]</scope>
</reference>
<dbReference type="AlphaFoldDB" id="A0AAW0MHW4"/>
<evidence type="ECO:0000313" key="1">
    <source>
        <dbReference type="EMBL" id="KAK7879788.1"/>
    </source>
</evidence>
<accession>A0AAW0MHW4</accession>
<comment type="caution">
    <text evidence="1">The sequence shown here is derived from an EMBL/GenBank/DDBJ whole genome shotgun (WGS) entry which is preliminary data.</text>
</comment>
<sequence>MMGSLLCEGRRGERGASESCDRGTEQLLLAICYVGADGELVGDCLGFAPQSKFERLSERGVGPEERVLSSADSKLQTAQCAGGRVRALQRGSSGTGGATVLQDAAGGGATFPSCAGGAGLGDRGPFQVVPGERPPSLRAAPASDGGVRRIGGCAGLAGGGLRLRVSWVGGGGSFGRGSVTGGAILGEGVLGVCGAGADSVRGTWTCRGGRKMPAGREPARGTQRSTCLWCQYAGSSRSEDRRVEAAHSRTVCWYSGPLKAAFCEPPGAWIGRLAHSRRPSRRFQAPAGLTARLVTWARGRAEGQDLRVGRAGVCGGPAVGAPWHKAGAIAWIREEGAEPEMGEGGGGRQACGRS</sequence>
<keyword evidence="2" id="KW-1185">Reference proteome</keyword>